<feature type="region of interest" description="Disordered" evidence="1">
    <location>
        <begin position="1"/>
        <end position="23"/>
    </location>
</feature>
<keyword evidence="3" id="KW-1185">Reference proteome</keyword>
<name>A0A2R8C5I6_9RHOB</name>
<dbReference type="RefSeq" id="WP_108785910.1">
    <property type="nucleotide sequence ID" value="NZ_ONZG01000002.1"/>
</dbReference>
<proteinExistence type="predicted"/>
<organism evidence="2 3">
    <name type="scientific">Falsiruegeria mediterranea M17</name>
    <dbReference type="NCBI Taxonomy" id="1200281"/>
    <lineage>
        <taxon>Bacteria</taxon>
        <taxon>Pseudomonadati</taxon>
        <taxon>Pseudomonadota</taxon>
        <taxon>Alphaproteobacteria</taxon>
        <taxon>Rhodobacterales</taxon>
        <taxon>Roseobacteraceae</taxon>
        <taxon>Falsiruegeria</taxon>
    </lineage>
</organism>
<evidence type="ECO:0000313" key="3">
    <source>
        <dbReference type="Proteomes" id="UP000244898"/>
    </source>
</evidence>
<dbReference type="Proteomes" id="UP000244898">
    <property type="component" value="Unassembled WGS sequence"/>
</dbReference>
<dbReference type="OrthoDB" id="7709500at2"/>
<evidence type="ECO:0000313" key="2">
    <source>
        <dbReference type="EMBL" id="SPJ27652.1"/>
    </source>
</evidence>
<feature type="compositionally biased region" description="Basic and acidic residues" evidence="1">
    <location>
        <begin position="1"/>
        <end position="14"/>
    </location>
</feature>
<evidence type="ECO:0000256" key="1">
    <source>
        <dbReference type="SAM" id="MobiDB-lite"/>
    </source>
</evidence>
<protein>
    <submittedName>
        <fullName evidence="2">Uncharacterized protein</fullName>
    </submittedName>
</protein>
<dbReference type="AlphaFoldDB" id="A0A2R8C5I6"/>
<reference evidence="3" key="1">
    <citation type="submission" date="2018-03" db="EMBL/GenBank/DDBJ databases">
        <authorList>
            <person name="Rodrigo-Torres L."/>
            <person name="Arahal R. D."/>
            <person name="Lucena T."/>
        </authorList>
    </citation>
    <scope>NUCLEOTIDE SEQUENCE [LARGE SCALE GENOMIC DNA]</scope>
    <source>
        <strain evidence="3">CECT 7615</strain>
    </source>
</reference>
<gene>
    <name evidence="2" type="ORF">TRM7615_01142</name>
</gene>
<accession>A0A2R8C5I6</accession>
<dbReference type="EMBL" id="ONZG01000002">
    <property type="protein sequence ID" value="SPJ27652.1"/>
    <property type="molecule type" value="Genomic_DNA"/>
</dbReference>
<sequence>MSTENIEERRRHISPDMGSNPTKRITHQVKAPLTSINGNPDNFFHPAINADAWEAAKEEQGHPITDDRKARIGTPQHLIEAPKVNPLGTIRARIHARAVELGKTRPDPLILSKAAIGHRVLP</sequence>